<evidence type="ECO:0000256" key="1">
    <source>
        <dbReference type="SAM" id="MobiDB-lite"/>
    </source>
</evidence>
<reference evidence="2 3" key="1">
    <citation type="journal article" date="2018" name="Sci. Rep.">
        <title>Genomic and ecological study of two distinctive freshwater bacteriophages infecting a Comamonadaceae bacterium.</title>
        <authorList>
            <person name="Moon K."/>
            <person name="Kang I."/>
            <person name="Kim S."/>
            <person name="Kim S.J."/>
            <person name="Cho J.C."/>
        </authorList>
    </citation>
    <scope>NUCLEOTIDE SEQUENCE [LARGE SCALE GENOMIC DNA]</scope>
</reference>
<protein>
    <recommendedName>
        <fullName evidence="4">Internal virion protein</fullName>
    </recommendedName>
</protein>
<accession>A0A384UH34</accession>
<feature type="region of interest" description="Disordered" evidence="1">
    <location>
        <begin position="737"/>
        <end position="762"/>
    </location>
</feature>
<name>A0A384UH34_9CAUD</name>
<proteinExistence type="predicted"/>
<organism evidence="2 3">
    <name type="scientific">Curvibacter phage P26059B</name>
    <dbReference type="NCBI Taxonomy" id="1983784"/>
    <lineage>
        <taxon>Viruses</taxon>
        <taxon>Duplodnaviria</taxon>
        <taxon>Heunggongvirae</taxon>
        <taxon>Uroviricota</taxon>
        <taxon>Caudoviricetes</taxon>
        <taxon>Autographivirales</taxon>
        <taxon>Autonotataviridae</taxon>
        <taxon>Kalppathivirus</taxon>
        <taxon>Kalppathivirus P26059B</taxon>
    </lineage>
</organism>
<gene>
    <name evidence="2" type="ORF">P26059B_0007</name>
</gene>
<evidence type="ECO:0008006" key="4">
    <source>
        <dbReference type="Google" id="ProtNLM"/>
    </source>
</evidence>
<evidence type="ECO:0000313" key="2">
    <source>
        <dbReference type="EMBL" id="ASJ79283.1"/>
    </source>
</evidence>
<keyword evidence="3" id="KW-1185">Reference proteome</keyword>
<dbReference type="EMBL" id="KY981272">
    <property type="protein sequence ID" value="ASJ79283.1"/>
    <property type="molecule type" value="Genomic_DNA"/>
</dbReference>
<evidence type="ECO:0000313" key="3">
    <source>
        <dbReference type="Proteomes" id="UP000261817"/>
    </source>
</evidence>
<dbReference type="Proteomes" id="UP000261817">
    <property type="component" value="Segment"/>
</dbReference>
<sequence length="782" mass="84113">MAKDNTLGAPTEGLGQTVTFTASGGVGVPQLQIPDRGAVRMGTQGGAPTSSGQARQVQAAQPDPTMAALMKLGGNLLAPAVKREQETQFMQGMQRAAEGEAVKEIVDEQPWYSKVFGATSLVDGARTYTAAAKAASIATDLDSRMPEIAKMPGQAFASHVNDLLGKAATGDGATDAIVRQQFMSQMPDVMKRQARSHFLYQQEQLVEANRTYIGTAFAGLAASDAMARNSGEGVGANGSIPRNVTDDGDVLTAGIKALEVFNVPAGMDPKVHSKVLAAEVVQSVNNGSFAVVNMLEKSGAMGRFEPEQASAIRSAVNAKRSQIRAELPADFAKVLSSASQAADVAGNTPEAILAEVDKINKAYSKITGDEKPYVTAQGASSLLQALYRTQQQELEELRRSGAKATTAAEKEAKAQETIDRAVERLKGGAPVNDFKAEEVRAAWARVQLKDPVEANRARILNVETQMDPDYRDGMRNAVNNAKISGSESHMFAAYQRYYVPLVAGGGDTGATAAAAYAGDHAGVLQRYHSQLRGNAQPTQMDRDLAYQYAIQPEVKEPTKKEEAIIKHYSQNIVSRAYDAIAGWNDDIPVKNPKQLAARLSPLVVQGIDTDKAVKAALANNKDIYVAGGYDWKRGAGQTDLNAFYERAHKERNKLTPADKLDAHTVDSAHRNRAFAMGVEETAKKFGLGEVTQIFQVANANDGTPQFALMGTSPLGDPLHAYMTARDVENLWKTRDERSRAKKRMGPELTGVMAPVPDDRPSIYASPEEWAAYRKREAAKKSK</sequence>